<evidence type="ECO:0000256" key="1">
    <source>
        <dbReference type="SAM" id="MobiDB-lite"/>
    </source>
</evidence>
<protein>
    <submittedName>
        <fullName evidence="2">Uncharacterized protein</fullName>
    </submittedName>
</protein>
<comment type="caution">
    <text evidence="2">The sequence shown here is derived from an EMBL/GenBank/DDBJ whole genome shotgun (WGS) entry which is preliminary data.</text>
</comment>
<dbReference type="EMBL" id="JACJUU010000001">
    <property type="protein sequence ID" value="MBC2768574.1"/>
    <property type="molecule type" value="Genomic_DNA"/>
</dbReference>
<organism evidence="2 3">
    <name type="scientific">Pusillimonas minor</name>
    <dbReference type="NCBI Taxonomy" id="2697024"/>
    <lineage>
        <taxon>Bacteria</taxon>
        <taxon>Pseudomonadati</taxon>
        <taxon>Pseudomonadota</taxon>
        <taxon>Betaproteobacteria</taxon>
        <taxon>Burkholderiales</taxon>
        <taxon>Alcaligenaceae</taxon>
        <taxon>Pusillimonas</taxon>
    </lineage>
</organism>
<dbReference type="RefSeq" id="WP_185778409.1">
    <property type="nucleotide sequence ID" value="NZ_JACJUU010000001.1"/>
</dbReference>
<evidence type="ECO:0000313" key="2">
    <source>
        <dbReference type="EMBL" id="MBC2768574.1"/>
    </source>
</evidence>
<accession>A0A842HKV5</accession>
<sequence>MSDYATAAAGVKTPRQQPQEPRHADQKPASLCCINGCELPGTISSSTTGSSEWFCRLHFGAQYSENGQITALANNRHRLYRLAFRCVNVPPGRPVPPELRAALKRHGREDLLNCKGGPVTVQRIGRHMFEVLDDECRPGQKTLQPKQEPEKRPNETWTSASDYVGAFDV</sequence>
<reference evidence="2 3" key="1">
    <citation type="submission" date="2020-08" db="EMBL/GenBank/DDBJ databases">
        <title>Paraeoetvoesia sp. YC-7-48 draft genome sequence.</title>
        <authorList>
            <person name="Yao L."/>
        </authorList>
    </citation>
    <scope>NUCLEOTIDE SEQUENCE [LARGE SCALE GENOMIC DNA]</scope>
    <source>
        <strain evidence="3">YC-7-48</strain>
    </source>
</reference>
<name>A0A842HKV5_9BURK</name>
<evidence type="ECO:0000313" key="3">
    <source>
        <dbReference type="Proteomes" id="UP000545386"/>
    </source>
</evidence>
<feature type="region of interest" description="Disordered" evidence="1">
    <location>
        <begin position="1"/>
        <end position="25"/>
    </location>
</feature>
<gene>
    <name evidence="2" type="ORF">GTU67_01425</name>
</gene>
<dbReference type="AlphaFoldDB" id="A0A842HKV5"/>
<feature type="region of interest" description="Disordered" evidence="1">
    <location>
        <begin position="138"/>
        <end position="161"/>
    </location>
</feature>
<keyword evidence="3" id="KW-1185">Reference proteome</keyword>
<proteinExistence type="predicted"/>
<dbReference type="Proteomes" id="UP000545386">
    <property type="component" value="Unassembled WGS sequence"/>
</dbReference>